<keyword evidence="3" id="KW-1185">Reference proteome</keyword>
<evidence type="ECO:0000313" key="3">
    <source>
        <dbReference type="Proteomes" id="UP000007486"/>
    </source>
</evidence>
<feature type="compositionally biased region" description="Acidic residues" evidence="1">
    <location>
        <begin position="192"/>
        <end position="210"/>
    </location>
</feature>
<evidence type="ECO:0000313" key="2">
    <source>
        <dbReference type="EMBL" id="ADY34621.1"/>
    </source>
</evidence>
<dbReference type="STRING" id="667015.Bacsa_0005"/>
<dbReference type="AlphaFoldDB" id="F0R3T4"/>
<dbReference type="Proteomes" id="UP000007486">
    <property type="component" value="Chromosome"/>
</dbReference>
<gene>
    <name evidence="2" type="ordered locus">Bacsa_0005</name>
</gene>
<proteinExistence type="predicted"/>
<evidence type="ECO:0000256" key="1">
    <source>
        <dbReference type="SAM" id="MobiDB-lite"/>
    </source>
</evidence>
<sequence length="266" mass="30854">MSLCALRGESLLDRLIMSSYLQQRLQQWIQYPEELSADSLCDLRELLARYPYFQTARLLYLKNLYVLGDASFKSELQKSALYIADLSVLFYFIESGRLAVGKHREEQREEAEKAGGPDRTLDLIDRFLSELPEQLGDDLPLPLETNVDYVSVLMREEAELEKTAPLKGQELIDRFIEHSHEGGEECLQGGEENTEDVEEQSEALEEPDSDEQYFTETLAKIYVKQHRYEKALEIIKKLNLKYPKKNAYFADQIRFLEKLIINAKSK</sequence>
<organism evidence="2 3">
    <name type="scientific">Phocaeicola salanitronis (strain DSM 18170 / JCM 13657 / CCUG 60908 / BL78)</name>
    <name type="common">Bacteroides salanitronis</name>
    <dbReference type="NCBI Taxonomy" id="667015"/>
    <lineage>
        <taxon>Bacteria</taxon>
        <taxon>Pseudomonadati</taxon>
        <taxon>Bacteroidota</taxon>
        <taxon>Bacteroidia</taxon>
        <taxon>Bacteroidales</taxon>
        <taxon>Bacteroidaceae</taxon>
        <taxon>Phocaeicola</taxon>
    </lineage>
</organism>
<name>F0R3T4_PHOSB</name>
<reference evidence="2 3" key="1">
    <citation type="journal article" date="2011" name="Stand. Genomic Sci.">
        <title>Complete genome sequence of Bacteroides salanitronis type strain (BL78).</title>
        <authorList>
            <person name="Gronow S."/>
            <person name="Held B."/>
            <person name="Lucas S."/>
            <person name="Lapidus A."/>
            <person name="Del Rio T.G."/>
            <person name="Nolan M."/>
            <person name="Tice H."/>
            <person name="Deshpande S."/>
            <person name="Cheng J.F."/>
            <person name="Pitluck S."/>
            <person name="Liolios K."/>
            <person name="Pagani I."/>
            <person name="Ivanova N."/>
            <person name="Mavromatis K."/>
            <person name="Pati A."/>
            <person name="Tapia R."/>
            <person name="Han C."/>
            <person name="Goodwin L."/>
            <person name="Chen A."/>
            <person name="Palaniappan K."/>
            <person name="Land M."/>
            <person name="Hauser L."/>
            <person name="Chang Y.J."/>
            <person name="Jeffries C.D."/>
            <person name="Brambilla E.M."/>
            <person name="Rohde M."/>
            <person name="Goker M."/>
            <person name="Detter J.C."/>
            <person name="Woyke T."/>
            <person name="Bristow J."/>
            <person name="Markowitz V."/>
            <person name="Hugenholtz P."/>
            <person name="Kyrpides N.C."/>
            <person name="Klenk H.P."/>
            <person name="Eisen J.A."/>
        </authorList>
    </citation>
    <scope>NUCLEOTIDE SEQUENCE [LARGE SCALE GENOMIC DNA]</scope>
    <source>
        <strain evidence="2 3">DSM 18170</strain>
    </source>
</reference>
<feature type="region of interest" description="Disordered" evidence="1">
    <location>
        <begin position="183"/>
        <end position="210"/>
    </location>
</feature>
<dbReference type="KEGG" id="bsa:Bacsa_0005"/>
<evidence type="ECO:0008006" key="4">
    <source>
        <dbReference type="Google" id="ProtNLM"/>
    </source>
</evidence>
<dbReference type="eggNOG" id="ENOG502Z7TA">
    <property type="taxonomic scope" value="Bacteria"/>
</dbReference>
<accession>F0R3T4</accession>
<protein>
    <recommendedName>
        <fullName evidence="4">Tetratricopeptide repeat protein</fullName>
    </recommendedName>
</protein>
<dbReference type="EMBL" id="CP002530">
    <property type="protein sequence ID" value="ADY34621.1"/>
    <property type="molecule type" value="Genomic_DNA"/>
</dbReference>
<dbReference type="HOGENOM" id="CLU_075055_0_0_10"/>